<dbReference type="Pfam" id="PF19279">
    <property type="entry name" value="YegS_C"/>
    <property type="match status" value="1"/>
</dbReference>
<dbReference type="NCBIfam" id="TIGR00147">
    <property type="entry name" value="YegS/Rv2252/BmrU family lipid kinase"/>
    <property type="match status" value="1"/>
</dbReference>
<keyword evidence="5" id="KW-0479">Metal-binding</keyword>
<dbReference type="EMBL" id="CP049889">
    <property type="protein sequence ID" value="QIK51381.1"/>
    <property type="molecule type" value="Genomic_DNA"/>
</dbReference>
<dbReference type="InterPro" id="IPR017438">
    <property type="entry name" value="ATP-NAD_kinase_N"/>
</dbReference>
<evidence type="ECO:0000256" key="9">
    <source>
        <dbReference type="ARBA" id="ARBA00022842"/>
    </source>
</evidence>
<dbReference type="Proteomes" id="UP000501830">
    <property type="component" value="Chromosome"/>
</dbReference>
<dbReference type="InterPro" id="IPR050187">
    <property type="entry name" value="Lipid_Phosphate_FormReg"/>
</dbReference>
<proteinExistence type="inferred from homology"/>
<dbReference type="GO" id="GO:0008654">
    <property type="term" value="P:phospholipid biosynthetic process"/>
    <property type="evidence" value="ECO:0007669"/>
    <property type="project" value="UniProtKB-KW"/>
</dbReference>
<evidence type="ECO:0000256" key="12">
    <source>
        <dbReference type="ARBA" id="ARBA00023264"/>
    </source>
</evidence>
<protein>
    <submittedName>
        <fullName evidence="14">YegS/Rv2252/BmrU family lipid kinase</fullName>
    </submittedName>
</protein>
<evidence type="ECO:0000259" key="13">
    <source>
        <dbReference type="SMART" id="SM00046"/>
    </source>
</evidence>
<evidence type="ECO:0000256" key="1">
    <source>
        <dbReference type="ARBA" id="ARBA00001946"/>
    </source>
</evidence>
<keyword evidence="10" id="KW-0443">Lipid metabolism</keyword>
<evidence type="ECO:0000256" key="7">
    <source>
        <dbReference type="ARBA" id="ARBA00022777"/>
    </source>
</evidence>
<name>A0A6G7WGM7_9LACT</name>
<organism evidence="14 15">
    <name type="scientific">Jeotgalibaca porci</name>
    <dbReference type="NCBI Taxonomy" id="1868793"/>
    <lineage>
        <taxon>Bacteria</taxon>
        <taxon>Bacillati</taxon>
        <taxon>Bacillota</taxon>
        <taxon>Bacilli</taxon>
        <taxon>Lactobacillales</taxon>
        <taxon>Carnobacteriaceae</taxon>
        <taxon>Jeotgalibaca</taxon>
    </lineage>
</organism>
<dbReference type="InterPro" id="IPR045540">
    <property type="entry name" value="YegS/DAGK_C"/>
</dbReference>
<keyword evidence="9" id="KW-0460">Magnesium</keyword>
<dbReference type="InterPro" id="IPR001206">
    <property type="entry name" value="Diacylglycerol_kinase_cat_dom"/>
</dbReference>
<evidence type="ECO:0000256" key="10">
    <source>
        <dbReference type="ARBA" id="ARBA00023098"/>
    </source>
</evidence>
<dbReference type="Gene3D" id="3.40.50.10330">
    <property type="entry name" value="Probable inorganic polyphosphate/atp-NAD kinase, domain 1"/>
    <property type="match status" value="1"/>
</dbReference>
<keyword evidence="15" id="KW-1185">Reference proteome</keyword>
<reference evidence="14 15" key="1">
    <citation type="journal article" date="2017" name="Int. J. Syst. Evol. Microbiol.">
        <title>Jeotgalibaca porci sp. nov. and Jeotgalibaca arthritidis sp. nov., isolated from pigs, and emended description of the genus Jeotgalibaca.</title>
        <authorList>
            <person name="Zamora L."/>
            <person name="Perez-Sancho M."/>
            <person name="Dominguez L."/>
            <person name="Fernandez-Garayzabal J.F."/>
            <person name="Vela A.I."/>
        </authorList>
    </citation>
    <scope>NUCLEOTIDE SEQUENCE [LARGE SCALE GENOMIC DNA]</scope>
    <source>
        <strain evidence="14 15">CCUG 69148</strain>
    </source>
</reference>
<evidence type="ECO:0000256" key="3">
    <source>
        <dbReference type="ARBA" id="ARBA00022516"/>
    </source>
</evidence>
<keyword evidence="6" id="KW-0547">Nucleotide-binding</keyword>
<dbReference type="GO" id="GO:0046872">
    <property type="term" value="F:metal ion binding"/>
    <property type="evidence" value="ECO:0007669"/>
    <property type="project" value="UniProtKB-KW"/>
</dbReference>
<sequence>MRARIIYNPSSGREQITKYLLDILRIFEQAGYETSTYETTAEYLSASNEAKRAAQAGFDLIVAAGGDGTVSEVINGVAGLEKRPTIGIIPAGTTNDYARSLQIPRHDLLEAARFLVSQEAIPMDIGKTGNTYFMNIAAAGHLSDITYEAPVKMKALFGYLAYLIKGAEKLPRVKPIQMRVTYDGGIYEGEASMLFVTLTNTVGGVSPIDPGATIGDGTFTLFVIKTANILDILQLIGMLIRNGKHCDDPRVLYKHTSFVKAESLDGQRLMINLDGEYGGDAPIQFTNLHHHLRVIGNPMNYIDSVDAKEKKNEFVKALEDLDVK</sequence>
<keyword evidence="12" id="KW-1208">Phospholipid metabolism</keyword>
<keyword evidence="8" id="KW-0067">ATP-binding</keyword>
<evidence type="ECO:0000256" key="11">
    <source>
        <dbReference type="ARBA" id="ARBA00023209"/>
    </source>
</evidence>
<comment type="cofactor">
    <cofactor evidence="1">
        <name>Mg(2+)</name>
        <dbReference type="ChEBI" id="CHEBI:18420"/>
    </cofactor>
</comment>
<dbReference type="GO" id="GO:0005886">
    <property type="term" value="C:plasma membrane"/>
    <property type="evidence" value="ECO:0007669"/>
    <property type="project" value="TreeGrafter"/>
</dbReference>
<dbReference type="KEGG" id="jpo:G7058_04495"/>
<evidence type="ECO:0000256" key="5">
    <source>
        <dbReference type="ARBA" id="ARBA00022723"/>
    </source>
</evidence>
<dbReference type="Pfam" id="PF00781">
    <property type="entry name" value="DAGK_cat"/>
    <property type="match status" value="1"/>
</dbReference>
<keyword evidence="3" id="KW-0444">Lipid biosynthesis</keyword>
<dbReference type="RefSeq" id="WP_166062436.1">
    <property type="nucleotide sequence ID" value="NZ_CP049889.1"/>
</dbReference>
<evidence type="ECO:0000313" key="14">
    <source>
        <dbReference type="EMBL" id="QIK51381.1"/>
    </source>
</evidence>
<dbReference type="SUPFAM" id="SSF111331">
    <property type="entry name" value="NAD kinase/diacylglycerol kinase-like"/>
    <property type="match status" value="1"/>
</dbReference>
<evidence type="ECO:0000313" key="15">
    <source>
        <dbReference type="Proteomes" id="UP000501830"/>
    </source>
</evidence>
<evidence type="ECO:0000256" key="8">
    <source>
        <dbReference type="ARBA" id="ARBA00022840"/>
    </source>
</evidence>
<keyword evidence="4" id="KW-0808">Transferase</keyword>
<gene>
    <name evidence="14" type="ORF">G7058_04495</name>
</gene>
<keyword evidence="11" id="KW-0594">Phospholipid biosynthesis</keyword>
<evidence type="ECO:0000256" key="2">
    <source>
        <dbReference type="ARBA" id="ARBA00005983"/>
    </source>
</evidence>
<dbReference type="SMART" id="SM00046">
    <property type="entry name" value="DAGKc"/>
    <property type="match status" value="1"/>
</dbReference>
<dbReference type="GeneID" id="94552526"/>
<dbReference type="InterPro" id="IPR005218">
    <property type="entry name" value="Diacylglycerol/lipid_kinase"/>
</dbReference>
<dbReference type="NCBIfam" id="NF009603">
    <property type="entry name" value="PRK13055.1"/>
    <property type="match status" value="1"/>
</dbReference>
<dbReference type="GO" id="GO:0004143">
    <property type="term" value="F:ATP-dependent diacylglycerol kinase activity"/>
    <property type="evidence" value="ECO:0007669"/>
    <property type="project" value="TreeGrafter"/>
</dbReference>
<dbReference type="InterPro" id="IPR016064">
    <property type="entry name" value="NAD/diacylglycerol_kinase_sf"/>
</dbReference>
<dbReference type="GO" id="GO:0005524">
    <property type="term" value="F:ATP binding"/>
    <property type="evidence" value="ECO:0007669"/>
    <property type="project" value="UniProtKB-KW"/>
</dbReference>
<comment type="similarity">
    <text evidence="2">Belongs to the diacylglycerol/lipid kinase family.</text>
</comment>
<dbReference type="PANTHER" id="PTHR12358">
    <property type="entry name" value="SPHINGOSINE KINASE"/>
    <property type="match status" value="1"/>
</dbReference>
<feature type="domain" description="DAGKc" evidence="13">
    <location>
        <begin position="2"/>
        <end position="132"/>
    </location>
</feature>
<evidence type="ECO:0000256" key="6">
    <source>
        <dbReference type="ARBA" id="ARBA00022741"/>
    </source>
</evidence>
<keyword evidence="7 14" id="KW-0418">Kinase</keyword>
<evidence type="ECO:0000256" key="4">
    <source>
        <dbReference type="ARBA" id="ARBA00022679"/>
    </source>
</evidence>
<dbReference type="PANTHER" id="PTHR12358:SF106">
    <property type="entry name" value="LIPID KINASE YEGS"/>
    <property type="match status" value="1"/>
</dbReference>
<accession>A0A6G7WGM7</accession>
<dbReference type="AlphaFoldDB" id="A0A6G7WGM7"/>
<dbReference type="Gene3D" id="2.60.200.40">
    <property type="match status" value="1"/>
</dbReference>